<dbReference type="AlphaFoldDB" id="A0A2T1F7H5"/>
<evidence type="ECO:0000313" key="4">
    <source>
        <dbReference type="Proteomes" id="UP000238937"/>
    </source>
</evidence>
<dbReference type="PANTHER" id="PTHR47016:SF5">
    <property type="entry name" value="CLP DOMAIN SUPERFAMILY PROTEIN"/>
    <property type="match status" value="1"/>
</dbReference>
<evidence type="ECO:0000259" key="2">
    <source>
        <dbReference type="PROSITE" id="PS51903"/>
    </source>
</evidence>
<keyword evidence="1" id="KW-0677">Repeat</keyword>
<feature type="domain" description="Clp R" evidence="2">
    <location>
        <begin position="1"/>
        <end position="131"/>
    </location>
</feature>
<dbReference type="RefSeq" id="WP_106312744.1">
    <property type="nucleotide sequence ID" value="NZ_PVWO01000660.1"/>
</dbReference>
<protein>
    <recommendedName>
        <fullName evidence="2">Clp R domain-containing protein</fullName>
    </recommendedName>
</protein>
<sequence>MLAAEESRHMGHNYVGTEQILVAVVREEASVASKVLQSLGFSFRDLRSEVEKMTGYGAGYVAVEIPHTPLAKQAISAAKAAARQLGHNYIDTKHLLLGLIDNSENTACKVLTNLGIDSSQIRDLAMQIPDEDPALAIERSKTIDFLEFRSNIDARMKKVEEILAILQRKLGIIHDDLSADNSP</sequence>
<gene>
    <name evidence="3" type="ORF">C7B77_27885</name>
</gene>
<dbReference type="InterPro" id="IPR044217">
    <property type="entry name" value="CLPT1/2"/>
</dbReference>
<proteinExistence type="predicted"/>
<evidence type="ECO:0000313" key="3">
    <source>
        <dbReference type="EMBL" id="PSB40886.1"/>
    </source>
</evidence>
<comment type="caution">
    <text evidence="3">The sequence shown here is derived from an EMBL/GenBank/DDBJ whole genome shotgun (WGS) entry which is preliminary data.</text>
</comment>
<dbReference type="EMBL" id="PVWO01000660">
    <property type="protein sequence ID" value="PSB40886.1"/>
    <property type="molecule type" value="Genomic_DNA"/>
</dbReference>
<dbReference type="InterPro" id="IPR004176">
    <property type="entry name" value="Clp_R_N"/>
</dbReference>
<dbReference type="PANTHER" id="PTHR47016">
    <property type="entry name" value="ATP-DEPENDENT CLP PROTEASE ATP-BINDING SUBUNIT CLPT1, CHLOROPLASTIC"/>
    <property type="match status" value="1"/>
</dbReference>
<name>A0A2T1F7H5_9CYAN</name>
<evidence type="ECO:0000256" key="1">
    <source>
        <dbReference type="PROSITE-ProRule" id="PRU01251"/>
    </source>
</evidence>
<dbReference type="Proteomes" id="UP000238937">
    <property type="component" value="Unassembled WGS sequence"/>
</dbReference>
<dbReference type="SUPFAM" id="SSF81923">
    <property type="entry name" value="Double Clp-N motif"/>
    <property type="match status" value="2"/>
</dbReference>
<organism evidence="3 4">
    <name type="scientific">Chamaesiphon polymorphus CCALA 037</name>
    <dbReference type="NCBI Taxonomy" id="2107692"/>
    <lineage>
        <taxon>Bacteria</taxon>
        <taxon>Bacillati</taxon>
        <taxon>Cyanobacteriota</taxon>
        <taxon>Cyanophyceae</taxon>
        <taxon>Gomontiellales</taxon>
        <taxon>Chamaesiphonaceae</taxon>
        <taxon>Chamaesiphon</taxon>
    </lineage>
</organism>
<dbReference type="InterPro" id="IPR036628">
    <property type="entry name" value="Clp_N_dom_sf"/>
</dbReference>
<dbReference type="PROSITE" id="PS51903">
    <property type="entry name" value="CLP_R"/>
    <property type="match status" value="1"/>
</dbReference>
<keyword evidence="4" id="KW-1185">Reference proteome</keyword>
<accession>A0A2T1F7H5</accession>
<reference evidence="3 4" key="1">
    <citation type="submission" date="2018-03" db="EMBL/GenBank/DDBJ databases">
        <title>The ancient ancestry and fast evolution of plastids.</title>
        <authorList>
            <person name="Moore K.R."/>
            <person name="Magnabosco C."/>
            <person name="Momper L."/>
            <person name="Gold D.A."/>
            <person name="Bosak T."/>
            <person name="Fournier G.P."/>
        </authorList>
    </citation>
    <scope>NUCLEOTIDE SEQUENCE [LARGE SCALE GENOMIC DNA]</scope>
    <source>
        <strain evidence="3 4">CCALA 037</strain>
    </source>
</reference>
<dbReference type="Pfam" id="PF02861">
    <property type="entry name" value="Clp_N"/>
    <property type="match status" value="1"/>
</dbReference>
<dbReference type="OrthoDB" id="571071at2"/>
<dbReference type="Gene3D" id="1.10.1780.10">
    <property type="entry name" value="Clp, N-terminal domain"/>
    <property type="match status" value="1"/>
</dbReference>